<dbReference type="Gene3D" id="3.30.559.30">
    <property type="entry name" value="Nonribosomal peptide synthetase, condensation domain"/>
    <property type="match status" value="1"/>
</dbReference>
<evidence type="ECO:0000313" key="6">
    <source>
        <dbReference type="Proteomes" id="UP000535491"/>
    </source>
</evidence>
<dbReference type="SUPFAM" id="SSF56801">
    <property type="entry name" value="Acetyl-CoA synthetase-like"/>
    <property type="match status" value="1"/>
</dbReference>
<keyword evidence="2" id="KW-0596">Phosphopantetheine</keyword>
<keyword evidence="3" id="KW-0597">Phosphoprotein</keyword>
<evidence type="ECO:0000256" key="2">
    <source>
        <dbReference type="ARBA" id="ARBA00022450"/>
    </source>
</evidence>
<dbReference type="FunFam" id="2.30.38.10:FF:000001">
    <property type="entry name" value="Non-ribosomal peptide synthetase PvdI"/>
    <property type="match status" value="1"/>
</dbReference>
<dbReference type="Gene3D" id="3.30.300.30">
    <property type="match status" value="1"/>
</dbReference>
<evidence type="ECO:0000256" key="1">
    <source>
        <dbReference type="ARBA" id="ARBA00006432"/>
    </source>
</evidence>
<dbReference type="InterPro" id="IPR020459">
    <property type="entry name" value="AMP-binding"/>
</dbReference>
<dbReference type="PANTHER" id="PTHR45527:SF1">
    <property type="entry name" value="FATTY ACID SYNTHASE"/>
    <property type="match status" value="1"/>
</dbReference>
<dbReference type="GO" id="GO:0043041">
    <property type="term" value="P:amino acid activation for nonribosomal peptide biosynthetic process"/>
    <property type="evidence" value="ECO:0007669"/>
    <property type="project" value="TreeGrafter"/>
</dbReference>
<evidence type="ECO:0000259" key="4">
    <source>
        <dbReference type="PROSITE" id="PS50075"/>
    </source>
</evidence>
<dbReference type="InterPro" id="IPR000873">
    <property type="entry name" value="AMP-dep_synth/lig_dom"/>
</dbReference>
<dbReference type="InterPro" id="IPR036736">
    <property type="entry name" value="ACP-like_sf"/>
</dbReference>
<dbReference type="CDD" id="cd12115">
    <property type="entry name" value="A_NRPS_Sfm_like"/>
    <property type="match status" value="1"/>
</dbReference>
<feature type="domain" description="Carrier" evidence="4">
    <location>
        <begin position="528"/>
        <end position="563"/>
    </location>
</feature>
<comment type="caution">
    <text evidence="5">The sequence shown here is derived from an EMBL/GenBank/DDBJ whole genome shotgun (WGS) entry which is preliminary data.</text>
</comment>
<dbReference type="InterPro" id="IPR020845">
    <property type="entry name" value="AMP-binding_CS"/>
</dbReference>
<dbReference type="InterPro" id="IPR045851">
    <property type="entry name" value="AMP-bd_C_sf"/>
</dbReference>
<gene>
    <name evidence="5" type="ORF">H1191_12740</name>
</gene>
<dbReference type="GO" id="GO:0044550">
    <property type="term" value="P:secondary metabolite biosynthetic process"/>
    <property type="evidence" value="ECO:0007669"/>
    <property type="project" value="TreeGrafter"/>
</dbReference>
<dbReference type="EMBL" id="JACEIQ010000012">
    <property type="protein sequence ID" value="MBA4495173.1"/>
    <property type="molecule type" value="Genomic_DNA"/>
</dbReference>
<proteinExistence type="inferred from homology"/>
<dbReference type="GO" id="GO:0031177">
    <property type="term" value="F:phosphopantetheine binding"/>
    <property type="evidence" value="ECO:0007669"/>
    <property type="project" value="TreeGrafter"/>
</dbReference>
<dbReference type="NCBIfam" id="TIGR01733">
    <property type="entry name" value="AA-adenyl-dom"/>
    <property type="match status" value="1"/>
</dbReference>
<dbReference type="PROSITE" id="PS50075">
    <property type="entry name" value="CARRIER"/>
    <property type="match status" value="1"/>
</dbReference>
<dbReference type="Pfam" id="PF13193">
    <property type="entry name" value="AMP-binding_C"/>
    <property type="match status" value="1"/>
</dbReference>
<evidence type="ECO:0000256" key="3">
    <source>
        <dbReference type="ARBA" id="ARBA00022553"/>
    </source>
</evidence>
<reference evidence="5 6" key="1">
    <citation type="submission" date="2020-07" db="EMBL/GenBank/DDBJ databases">
        <authorList>
            <person name="Feng H."/>
        </authorList>
    </citation>
    <scope>NUCLEOTIDE SEQUENCE [LARGE SCALE GENOMIC DNA]</scope>
    <source>
        <strain evidence="6">s-10</strain>
    </source>
</reference>
<dbReference type="PANTHER" id="PTHR45527">
    <property type="entry name" value="NONRIBOSOMAL PEPTIDE SYNTHETASE"/>
    <property type="match status" value="1"/>
</dbReference>
<evidence type="ECO:0000313" key="5">
    <source>
        <dbReference type="EMBL" id="MBA4495173.1"/>
    </source>
</evidence>
<dbReference type="InterPro" id="IPR042099">
    <property type="entry name" value="ANL_N_sf"/>
</dbReference>
<dbReference type="Proteomes" id="UP000535491">
    <property type="component" value="Unassembled WGS sequence"/>
</dbReference>
<dbReference type="AlphaFoldDB" id="A0A7W1WSC3"/>
<dbReference type="RefSeq" id="WP_181752411.1">
    <property type="nucleotide sequence ID" value="NZ_JACEIQ010000012.1"/>
</dbReference>
<dbReference type="PROSITE" id="PS00455">
    <property type="entry name" value="AMP_BINDING"/>
    <property type="match status" value="1"/>
</dbReference>
<dbReference type="PRINTS" id="PR00154">
    <property type="entry name" value="AMPBINDING"/>
</dbReference>
<dbReference type="Gene3D" id="3.40.50.12780">
    <property type="entry name" value="N-terminal domain of ligase-like"/>
    <property type="match status" value="1"/>
</dbReference>
<accession>A0A7W1WSC3</accession>
<comment type="similarity">
    <text evidence="1">Belongs to the ATP-dependent AMP-binding enzyme family.</text>
</comment>
<sequence>MGHYETLLKAIAANPKQKISSIPLLTEMEKRKLLTEWNGTDTWFPNKKCIHELFEEQVDINPHAIAVIDREMRYSYLELNKRANKLAYFLQQKGVGPNVFVGICMDRTFDMIVGLLGILKAGGSYVPLDPDYPKERLAYIINDTKMNFLVTGQRNTDKHGVINRKTNADQLAYVIYTSGSTGQPKGVMIQHKQAVAMISWAKNVFSDEELAGVLASTSICFDLSIFEIFVPLCRGKKVILAENALYLAELPNAQEVTLINTVPTAIAELLKVEGIPRSVKVVNLAGEALDEKLVQQIYQKEWIEKVNNLYGPSETTTYSTYALIPRDPELKVHIGKPIANTQIYILDSEHQIVPIGVPGEIFIGGAGLSQGYLNQPELTAEKFIAHPFRSHQGEKLYKTGDLARFLSDGNIEYLGRQDYQVKIRGYRIETKEVEVVLKQHSAVKESVVMVKEGPDGNKRLIAFLTGKQPVPTIKEIRSYLLEKLPGFMVPSSFILLDSFPLTLNGKIDRKALLQMSQEMAEEEAGLILPRDWVELKMALKWEELLGVKSVGVNDNFFYLGGDS</sequence>
<dbReference type="InterPro" id="IPR009081">
    <property type="entry name" value="PP-bd_ACP"/>
</dbReference>
<name>A0A7W1WSC3_9BACL</name>
<dbReference type="GO" id="GO:0005737">
    <property type="term" value="C:cytoplasm"/>
    <property type="evidence" value="ECO:0007669"/>
    <property type="project" value="TreeGrafter"/>
</dbReference>
<dbReference type="Gene3D" id="1.10.1200.10">
    <property type="entry name" value="ACP-like"/>
    <property type="match status" value="1"/>
</dbReference>
<dbReference type="InterPro" id="IPR010071">
    <property type="entry name" value="AA_adenyl_dom"/>
</dbReference>
<dbReference type="InterPro" id="IPR025110">
    <property type="entry name" value="AMP-bd_C"/>
</dbReference>
<dbReference type="Pfam" id="PF00501">
    <property type="entry name" value="AMP-binding"/>
    <property type="match status" value="2"/>
</dbReference>
<protein>
    <submittedName>
        <fullName evidence="5">Amino acid adenylation domain-containing protein</fullName>
    </submittedName>
</protein>
<organism evidence="5 6">
    <name type="scientific">Paenactinomyces guangxiensis</name>
    <dbReference type="NCBI Taxonomy" id="1490290"/>
    <lineage>
        <taxon>Bacteria</taxon>
        <taxon>Bacillati</taxon>
        <taxon>Bacillota</taxon>
        <taxon>Bacilli</taxon>
        <taxon>Bacillales</taxon>
        <taxon>Thermoactinomycetaceae</taxon>
        <taxon>Paenactinomyces</taxon>
    </lineage>
</organism>
<keyword evidence="6" id="KW-1185">Reference proteome</keyword>